<evidence type="ECO:0000313" key="2">
    <source>
        <dbReference type="EMBL" id="WGH79330.1"/>
    </source>
</evidence>
<accession>A0ABY8LDD2</accession>
<dbReference type="EMBL" id="CP122537">
    <property type="protein sequence ID" value="WGH79330.1"/>
    <property type="molecule type" value="Genomic_DNA"/>
</dbReference>
<proteinExistence type="predicted"/>
<dbReference type="InterPro" id="IPR013974">
    <property type="entry name" value="SAF"/>
</dbReference>
<dbReference type="SMART" id="SM00858">
    <property type="entry name" value="SAF"/>
    <property type="match status" value="1"/>
</dbReference>
<dbReference type="InterPro" id="IPR017592">
    <property type="entry name" value="Pilus_assmbl_Flp-typ_CpaB"/>
</dbReference>
<organism evidence="2 3">
    <name type="scientific">Jannaschia ovalis</name>
    <dbReference type="NCBI Taxonomy" id="3038773"/>
    <lineage>
        <taxon>Bacteria</taxon>
        <taxon>Pseudomonadati</taxon>
        <taxon>Pseudomonadota</taxon>
        <taxon>Alphaproteobacteria</taxon>
        <taxon>Rhodobacterales</taxon>
        <taxon>Roseobacteraceae</taxon>
        <taxon>Jannaschia</taxon>
    </lineage>
</organism>
<name>A0ABY8LDD2_9RHOB</name>
<reference evidence="2 3" key="1">
    <citation type="submission" date="2023-04" db="EMBL/GenBank/DDBJ databases">
        <title>Jannaschia ovalis sp. nov., a marine bacterium isolated from sea tidal flat.</title>
        <authorList>
            <person name="Kwon D.Y."/>
            <person name="Kim J.-J."/>
        </authorList>
    </citation>
    <scope>NUCLEOTIDE SEQUENCE [LARGE SCALE GENOMIC DNA]</scope>
    <source>
        <strain evidence="2 3">GRR-S6-38</strain>
    </source>
</reference>
<dbReference type="Pfam" id="PF16976">
    <property type="entry name" value="RcpC"/>
    <property type="match status" value="1"/>
</dbReference>
<gene>
    <name evidence="2" type="primary">cpaB</name>
    <name evidence="2" type="ORF">P8627_03430</name>
</gene>
<protein>
    <submittedName>
        <fullName evidence="2">Flp pilus assembly protein CpaB</fullName>
    </submittedName>
</protein>
<sequence>MRLIFGLVLLAGLGLAGFAIHTAQERFSQYKNALASTQQQIITTTDVFVVRRQLRYGDPLRQNDVRPVAWPADAVPLGAFTKLEDIFPEGEDAIRTVLRVMERDEPLLAVKVTRPGEEAGVAASLTAGMRAFTLQTDVNSGVSGFLRPGDRVDVYWTGSGAQGGVTRLIHANLPLIAIDQITDEERNAPTIARNITVEASPDVVAKLAQAQATGRLSLALVGVSDESESASVEATLDQILGPQETAQRQDVCTVRTRKGSEVVLIPVPCPEEG</sequence>
<feature type="domain" description="SAF" evidence="1">
    <location>
        <begin position="45"/>
        <end position="113"/>
    </location>
</feature>
<dbReference type="NCBIfam" id="TIGR03177">
    <property type="entry name" value="pilus_cpaB"/>
    <property type="match status" value="1"/>
</dbReference>
<dbReference type="Proteomes" id="UP001243420">
    <property type="component" value="Chromosome"/>
</dbReference>
<dbReference type="RefSeq" id="WP_279966175.1">
    <property type="nucleotide sequence ID" value="NZ_CP122537.1"/>
</dbReference>
<evidence type="ECO:0000313" key="3">
    <source>
        <dbReference type="Proteomes" id="UP001243420"/>
    </source>
</evidence>
<dbReference type="CDD" id="cd11614">
    <property type="entry name" value="SAF_CpaB_FlgA_like"/>
    <property type="match status" value="1"/>
</dbReference>
<dbReference type="InterPro" id="IPR031571">
    <property type="entry name" value="RcpC_dom"/>
</dbReference>
<keyword evidence="3" id="KW-1185">Reference proteome</keyword>
<evidence type="ECO:0000259" key="1">
    <source>
        <dbReference type="SMART" id="SM00858"/>
    </source>
</evidence>